<evidence type="ECO:0000256" key="1">
    <source>
        <dbReference type="ARBA" id="ARBA00011900"/>
    </source>
</evidence>
<comment type="catalytic activity">
    <reaction evidence="6">
        <text>a 2'-deoxyadenosine in DNA + S-adenosyl-L-methionine = an N(6)-methyl-2'-deoxyadenosine in DNA + S-adenosyl-L-homocysteine + H(+)</text>
        <dbReference type="Rhea" id="RHEA:15197"/>
        <dbReference type="Rhea" id="RHEA-COMP:12418"/>
        <dbReference type="Rhea" id="RHEA-COMP:12419"/>
        <dbReference type="ChEBI" id="CHEBI:15378"/>
        <dbReference type="ChEBI" id="CHEBI:57856"/>
        <dbReference type="ChEBI" id="CHEBI:59789"/>
        <dbReference type="ChEBI" id="CHEBI:90615"/>
        <dbReference type="ChEBI" id="CHEBI:90616"/>
        <dbReference type="EC" id="2.1.1.72"/>
    </reaction>
</comment>
<dbReference type="GO" id="GO:0009007">
    <property type="term" value="F:site-specific DNA-methyltransferase (adenine-specific) activity"/>
    <property type="evidence" value="ECO:0007669"/>
    <property type="project" value="UniProtKB-EC"/>
</dbReference>
<dbReference type="Proteomes" id="UP000467249">
    <property type="component" value="Chromosome"/>
</dbReference>
<reference evidence="8 9" key="1">
    <citation type="journal article" date="2019" name="Emerg. Microbes Infect.">
        <title>Comprehensive subspecies identification of 175 nontuberculous mycobacteria species based on 7547 genomic profiles.</title>
        <authorList>
            <person name="Matsumoto Y."/>
            <person name="Kinjo T."/>
            <person name="Motooka D."/>
            <person name="Nabeya D."/>
            <person name="Jung N."/>
            <person name="Uechi K."/>
            <person name="Horii T."/>
            <person name="Iida T."/>
            <person name="Fujita J."/>
            <person name="Nakamura S."/>
        </authorList>
    </citation>
    <scope>NUCLEOTIDE SEQUENCE [LARGE SCALE GENOMIC DNA]</scope>
    <source>
        <strain evidence="8 9">JCM 30275</strain>
    </source>
</reference>
<accession>A0A6N4W8X3</accession>
<dbReference type="Pfam" id="PF02384">
    <property type="entry name" value="N6_Mtase"/>
    <property type="match status" value="1"/>
</dbReference>
<dbReference type="EMBL" id="AP022620">
    <property type="protein sequence ID" value="BBZ78490.1"/>
    <property type="molecule type" value="Genomic_DNA"/>
</dbReference>
<keyword evidence="9" id="KW-1185">Reference proteome</keyword>
<evidence type="ECO:0000256" key="4">
    <source>
        <dbReference type="ARBA" id="ARBA00022691"/>
    </source>
</evidence>
<evidence type="ECO:0000259" key="7">
    <source>
        <dbReference type="Pfam" id="PF02384"/>
    </source>
</evidence>
<dbReference type="PANTHER" id="PTHR42933">
    <property type="entry name" value="SLR6095 PROTEIN"/>
    <property type="match status" value="1"/>
</dbReference>
<dbReference type="InterPro" id="IPR029063">
    <property type="entry name" value="SAM-dependent_MTases_sf"/>
</dbReference>
<keyword evidence="3" id="KW-0808">Transferase</keyword>
<dbReference type="InterPro" id="IPR051537">
    <property type="entry name" value="DNA_Adenine_Mtase"/>
</dbReference>
<proteinExistence type="predicted"/>
<sequence length="834" mass="90438">MRQEHPALQVVLDEDPNAQQANVLDTSVSQEQTTSLSLAQALAVGCLSRLDPRRASIDVWDPAAGSGFAGFLLVGALQAAGVRVRYRGQDINREAVLASSRRFEAVPDAELAVGDTLAHDEYADFEADLVIVDAPWGMNWAGSASAVESRRELGAFRFGVPQQSDSTWLFISLALEKLRPAALGGGRVAALVAPGALSVGGGTGAVRRRIVEAGLLESVTRLPEGLAPNTAIALHLLTFTNSADAAGRGEVAIADLQTQFTTSRRGRAMPGSAFRELESGLRTRKAGPRNRTISVEKLVRNEAVASRESNSGHRLSWRLTTYCGEPINEALLESRYGPESGVFIDSDPTTVVDLDPSPFFGDDSRELLKSLEAQGWATRRLSQLLTRTPEATTESTTAGDGQVFIPTTRSGKVSTEITDTGANGRVLAIQLEPDVAEPAFLAAWLNSEQGVASRLRAIDASSSGTHVRALRSDARALLRWADELIVPVPPQNVQLALASADERLGSYHAELIRLRESIWLASETAAEVVGRIASAFDESVLAWIDQLPFPMASALWTAETATSPGDKQRAYLHAWEAIVTFHATVLLSVIRSDPGSSSDVEAAISQTLREQHMGIERASFGTWVVIAEKSSKELRRALESDDPDDVARIRNAFAGLSRTGIERLISKDVVKKFNEMNGKRNRWSGHTGHTSREEWEAQVASLEADLAGLRQLLGNVWTQLLLVRAGSTRRTQEGYIQAAEVAIGTRSPFRTADFSVGEPMIDGELYLVREGAQSPLRLVPFVQLRAAPRNAQYTTYFYNRTEGPSVRMISYQHGPESEVQADAESFRPVFGDLA</sequence>
<keyword evidence="4" id="KW-0949">S-adenosyl-L-methionine</keyword>
<keyword evidence="2" id="KW-0489">Methyltransferase</keyword>
<organism evidence="8 9">
    <name type="scientific">Mycolicibacterium anyangense</name>
    <dbReference type="NCBI Taxonomy" id="1431246"/>
    <lineage>
        <taxon>Bacteria</taxon>
        <taxon>Bacillati</taxon>
        <taxon>Actinomycetota</taxon>
        <taxon>Actinomycetes</taxon>
        <taxon>Mycobacteriales</taxon>
        <taxon>Mycobacteriaceae</taxon>
        <taxon>Mycolicibacterium</taxon>
    </lineage>
</organism>
<dbReference type="EC" id="2.1.1.72" evidence="1"/>
<feature type="domain" description="DNA methylase adenine-specific" evidence="7">
    <location>
        <begin position="57"/>
        <end position="270"/>
    </location>
</feature>
<dbReference type="InterPro" id="IPR003356">
    <property type="entry name" value="DNA_methylase_A-5"/>
</dbReference>
<name>A0A6N4W8X3_9MYCO</name>
<dbReference type="GO" id="GO:0008170">
    <property type="term" value="F:N-methyltransferase activity"/>
    <property type="evidence" value="ECO:0007669"/>
    <property type="project" value="InterPro"/>
</dbReference>
<evidence type="ECO:0000256" key="2">
    <source>
        <dbReference type="ARBA" id="ARBA00022603"/>
    </source>
</evidence>
<evidence type="ECO:0000256" key="5">
    <source>
        <dbReference type="ARBA" id="ARBA00022747"/>
    </source>
</evidence>
<evidence type="ECO:0000256" key="3">
    <source>
        <dbReference type="ARBA" id="ARBA00022679"/>
    </source>
</evidence>
<dbReference type="Gene3D" id="3.40.50.150">
    <property type="entry name" value="Vaccinia Virus protein VP39"/>
    <property type="match status" value="1"/>
</dbReference>
<evidence type="ECO:0000313" key="9">
    <source>
        <dbReference type="Proteomes" id="UP000467249"/>
    </source>
</evidence>
<protein>
    <recommendedName>
        <fullName evidence="1">site-specific DNA-methyltransferase (adenine-specific)</fullName>
        <ecNumber evidence="1">2.1.1.72</ecNumber>
    </recommendedName>
</protein>
<gene>
    <name evidence="8" type="ORF">MANY_38270</name>
</gene>
<dbReference type="GO" id="GO:0032259">
    <property type="term" value="P:methylation"/>
    <property type="evidence" value="ECO:0007669"/>
    <property type="project" value="UniProtKB-KW"/>
</dbReference>
<dbReference type="GO" id="GO:0003677">
    <property type="term" value="F:DNA binding"/>
    <property type="evidence" value="ECO:0007669"/>
    <property type="project" value="InterPro"/>
</dbReference>
<dbReference type="GO" id="GO:0009307">
    <property type="term" value="P:DNA restriction-modification system"/>
    <property type="evidence" value="ECO:0007669"/>
    <property type="project" value="UniProtKB-KW"/>
</dbReference>
<keyword evidence="5" id="KW-0680">Restriction system</keyword>
<dbReference type="SUPFAM" id="SSF53335">
    <property type="entry name" value="S-adenosyl-L-methionine-dependent methyltransferases"/>
    <property type="match status" value="1"/>
</dbReference>
<dbReference type="PANTHER" id="PTHR42933:SF3">
    <property type="entry name" value="TYPE I RESTRICTION ENZYME MJAVIII METHYLASE SUBUNIT"/>
    <property type="match status" value="1"/>
</dbReference>
<evidence type="ECO:0000256" key="6">
    <source>
        <dbReference type="ARBA" id="ARBA00047942"/>
    </source>
</evidence>
<evidence type="ECO:0000313" key="8">
    <source>
        <dbReference type="EMBL" id="BBZ78490.1"/>
    </source>
</evidence>
<dbReference type="KEGG" id="many:MANY_38270"/>
<dbReference type="AlphaFoldDB" id="A0A6N4W8X3"/>